<gene>
    <name evidence="2" type="ordered locus">BDU_2021</name>
</gene>
<keyword evidence="1" id="KW-0472">Membrane</keyword>
<reference evidence="2 3" key="1">
    <citation type="journal article" date="2008" name="PLoS Genet.">
        <title>The genome of Borrelia recurrentis, the agent of deadly louse-borne relapsing fever, is a degraded subset of tick-borne Borrelia duttonii.</title>
        <authorList>
            <person name="Lescot M."/>
            <person name="Audic S."/>
            <person name="Robert C."/>
            <person name="Nguyen T.T."/>
            <person name="Blanc G."/>
            <person name="Cutler S.J."/>
            <person name="Wincker P."/>
            <person name="Couloux A."/>
            <person name="Claverie J.-M."/>
            <person name="Raoult D."/>
            <person name="Drancourt M."/>
        </authorList>
    </citation>
    <scope>NUCLEOTIDE SEQUENCE [LARGE SCALE GENOMIC DNA]</scope>
    <source>
        <strain evidence="2 3">Ly</strain>
    </source>
</reference>
<evidence type="ECO:0000256" key="1">
    <source>
        <dbReference type="SAM" id="Phobius"/>
    </source>
</evidence>
<keyword evidence="3" id="KW-1185">Reference proteome</keyword>
<evidence type="ECO:0000313" key="3">
    <source>
        <dbReference type="Proteomes" id="UP000000611"/>
    </source>
</evidence>
<protein>
    <submittedName>
        <fullName evidence="2">Uncharacterized conserved protein</fullName>
    </submittedName>
</protein>
<dbReference type="EMBL" id="CP000990">
    <property type="protein sequence ID" value="ACH94198.1"/>
    <property type="molecule type" value="Genomic_DNA"/>
</dbReference>
<keyword evidence="2" id="KW-0614">Plasmid</keyword>
<name>B5RPB2_BORDL</name>
<keyword evidence="1" id="KW-0812">Transmembrane</keyword>
<proteinExistence type="predicted"/>
<dbReference type="HOGENOM" id="CLU_160504_0_0_12"/>
<organism evidence="2 3">
    <name type="scientific">Borrelia duttonii (strain Ly)</name>
    <dbReference type="NCBI Taxonomy" id="412419"/>
    <lineage>
        <taxon>Bacteria</taxon>
        <taxon>Pseudomonadati</taxon>
        <taxon>Spirochaetota</taxon>
        <taxon>Spirochaetia</taxon>
        <taxon>Spirochaetales</taxon>
        <taxon>Borreliaceae</taxon>
        <taxon>Borrelia</taxon>
    </lineage>
</organism>
<feature type="transmembrane region" description="Helical" evidence="1">
    <location>
        <begin position="20"/>
        <end position="41"/>
    </location>
</feature>
<sequence length="141" mass="16119">MSFLRATGGDLANNLKKQLNIIGTVVTGIVICVSGLGTYAFQGFLAELKKDLLEELRVESENRLKNEFESLKNFFKEDVKKDIQKLNLESKEMISEVETLLFKERLKIKLAFKEELNKCFDSLKRVGEEVNRVGEEANDEK</sequence>
<keyword evidence="1" id="KW-1133">Transmembrane helix</keyword>
<evidence type="ECO:0000313" key="2">
    <source>
        <dbReference type="EMBL" id="ACH94198.1"/>
    </source>
</evidence>
<dbReference type="KEGG" id="bdu:BDU_2021"/>
<geneLocation type="plasmid" evidence="2 3">
    <name>pl70</name>
</geneLocation>
<accession>B5RPB2</accession>
<dbReference type="AlphaFoldDB" id="B5RPB2"/>
<dbReference type="Proteomes" id="UP000000611">
    <property type="component" value="Plasmid pl70"/>
</dbReference>